<feature type="non-terminal residue" evidence="2">
    <location>
        <position position="1"/>
    </location>
</feature>
<comment type="caution">
    <text evidence="2">The sequence shown here is derived from an EMBL/GenBank/DDBJ whole genome shotgun (WGS) entry which is preliminary data.</text>
</comment>
<dbReference type="AlphaFoldDB" id="A0A813FNS7"/>
<name>A0A813FNS7_POLGL</name>
<sequence>VHARYGEAIEHETRHKREVVAALEAEAQDSVAAAVLAVGSIRAEADAAVSAAMQEAEAEAYRLEQERIRQLEAHQSSLRELEENLERDRLAADQRIVDVELEVQAVYDNADATVLQTMAARETALRVARDRGDVLSVAAEERCRAAQEAERQAKAAARQAVSDVEKERSIRLGEAERSCQDWIDAFNQLMVDTQTGLAERLEQLLGDARKIRANLEENRIRADQHWNVELVQLRQDAVDQNLQAATTMQEARSELRHAEIVARDIAVRGRQECQTIEHDQILALRAIALELEETRRALGLKARDQRQPALVQSLKDLAARFRSGQFANAPPRLDALTAPAAPRLANV</sequence>
<feature type="coiled-coil region" evidence="1">
    <location>
        <begin position="53"/>
        <end position="102"/>
    </location>
</feature>
<dbReference type="OrthoDB" id="489842at2759"/>
<proteinExistence type="predicted"/>
<organism evidence="2 3">
    <name type="scientific">Polarella glacialis</name>
    <name type="common">Dinoflagellate</name>
    <dbReference type="NCBI Taxonomy" id="89957"/>
    <lineage>
        <taxon>Eukaryota</taxon>
        <taxon>Sar</taxon>
        <taxon>Alveolata</taxon>
        <taxon>Dinophyceae</taxon>
        <taxon>Suessiales</taxon>
        <taxon>Suessiaceae</taxon>
        <taxon>Polarella</taxon>
    </lineage>
</organism>
<keyword evidence="3" id="KW-1185">Reference proteome</keyword>
<keyword evidence="1" id="KW-0175">Coiled coil</keyword>
<evidence type="ECO:0000256" key="1">
    <source>
        <dbReference type="SAM" id="Coils"/>
    </source>
</evidence>
<protein>
    <submittedName>
        <fullName evidence="2">Uncharacterized protein</fullName>
    </submittedName>
</protein>
<evidence type="ECO:0000313" key="2">
    <source>
        <dbReference type="EMBL" id="CAE8615080.1"/>
    </source>
</evidence>
<dbReference type="EMBL" id="CAJNNV010025557">
    <property type="protein sequence ID" value="CAE8615080.1"/>
    <property type="molecule type" value="Genomic_DNA"/>
</dbReference>
<accession>A0A813FNS7</accession>
<evidence type="ECO:0000313" key="3">
    <source>
        <dbReference type="Proteomes" id="UP000654075"/>
    </source>
</evidence>
<gene>
    <name evidence="2" type="ORF">PGLA1383_LOCUS32800</name>
</gene>
<reference evidence="2" key="1">
    <citation type="submission" date="2021-02" db="EMBL/GenBank/DDBJ databases">
        <authorList>
            <person name="Dougan E. K."/>
            <person name="Rhodes N."/>
            <person name="Thang M."/>
            <person name="Chan C."/>
        </authorList>
    </citation>
    <scope>NUCLEOTIDE SEQUENCE</scope>
</reference>
<dbReference type="Proteomes" id="UP000654075">
    <property type="component" value="Unassembled WGS sequence"/>
</dbReference>